<dbReference type="Pfam" id="PF03544">
    <property type="entry name" value="TonB_C"/>
    <property type="match status" value="1"/>
</dbReference>
<evidence type="ECO:0000256" key="8">
    <source>
        <dbReference type="ARBA" id="ARBA00022989"/>
    </source>
</evidence>
<gene>
    <name evidence="13" type="ORF">GQE98_16675</name>
</gene>
<dbReference type="GO" id="GO:0098797">
    <property type="term" value="C:plasma membrane protein complex"/>
    <property type="evidence" value="ECO:0007669"/>
    <property type="project" value="TreeGrafter"/>
</dbReference>
<sequence>MVGAAFAQPVDWGRKWVVFLGLSICANAFLLSLVKFNSNMEHVLDAPVMKIQLMALARPAVSTPPVPTKVEPAFAPLSSMPVHVRPVVTTPFAPEKVVVVPKQPQPKAEPVAEAKIQPVPLPKVRPGATRATSVKAKTPPPVELTKVVPNAAEEAPEKMVVEKVAIKPETQPTPQSQAVTSPPVTAENKGEDNSTVIHEAHYRHQVPPSYPRRALDLGQQGTVTLHAEVMPSGTPRELKIAKSSGHRLLDMAALAAVKKWKFEPTNVDGSAVVSWVRVPVNFVIH</sequence>
<dbReference type="NCBIfam" id="TIGR01352">
    <property type="entry name" value="tonB_Cterm"/>
    <property type="match status" value="1"/>
</dbReference>
<dbReference type="PROSITE" id="PS52015">
    <property type="entry name" value="TONB_CTD"/>
    <property type="match status" value="1"/>
</dbReference>
<dbReference type="PANTHER" id="PTHR33446">
    <property type="entry name" value="PROTEIN TONB-RELATED"/>
    <property type="match status" value="1"/>
</dbReference>
<dbReference type="RefSeq" id="WP_161316864.1">
    <property type="nucleotide sequence ID" value="NZ_WTUW01000009.1"/>
</dbReference>
<dbReference type="Gene3D" id="3.30.1150.10">
    <property type="match status" value="1"/>
</dbReference>
<evidence type="ECO:0000256" key="4">
    <source>
        <dbReference type="ARBA" id="ARBA00022475"/>
    </source>
</evidence>
<dbReference type="AlphaFoldDB" id="A0A6L8WB62"/>
<keyword evidence="7" id="KW-0653">Protein transport</keyword>
<keyword evidence="14" id="KW-1185">Reference proteome</keyword>
<protein>
    <submittedName>
        <fullName evidence="13">TonB family protein</fullName>
    </submittedName>
</protein>
<dbReference type="GO" id="GO:0015031">
    <property type="term" value="P:protein transport"/>
    <property type="evidence" value="ECO:0007669"/>
    <property type="project" value="UniProtKB-KW"/>
</dbReference>
<comment type="caution">
    <text evidence="13">The sequence shown here is derived from an EMBL/GenBank/DDBJ whole genome shotgun (WGS) entry which is preliminary data.</text>
</comment>
<evidence type="ECO:0000256" key="10">
    <source>
        <dbReference type="SAM" id="MobiDB-lite"/>
    </source>
</evidence>
<dbReference type="InterPro" id="IPR037682">
    <property type="entry name" value="TonB_C"/>
</dbReference>
<dbReference type="InterPro" id="IPR051045">
    <property type="entry name" value="TonB-dependent_transducer"/>
</dbReference>
<feature type="transmembrane region" description="Helical" evidence="11">
    <location>
        <begin position="16"/>
        <end position="34"/>
    </location>
</feature>
<dbReference type="EMBL" id="WTUW01000009">
    <property type="protein sequence ID" value="MZR32275.1"/>
    <property type="molecule type" value="Genomic_DNA"/>
</dbReference>
<keyword evidence="9 11" id="KW-0472">Membrane</keyword>
<comment type="subcellular location">
    <subcellularLocation>
        <location evidence="1">Cell inner membrane</location>
        <topology evidence="1">Single-pass membrane protein</topology>
        <orientation evidence="1">Periplasmic side</orientation>
    </subcellularLocation>
</comment>
<keyword evidence="6 11" id="KW-0812">Transmembrane</keyword>
<dbReference type="GO" id="GO:0031992">
    <property type="term" value="F:energy transducer activity"/>
    <property type="evidence" value="ECO:0007669"/>
    <property type="project" value="TreeGrafter"/>
</dbReference>
<evidence type="ECO:0000256" key="7">
    <source>
        <dbReference type="ARBA" id="ARBA00022927"/>
    </source>
</evidence>
<evidence type="ECO:0000256" key="3">
    <source>
        <dbReference type="ARBA" id="ARBA00022448"/>
    </source>
</evidence>
<comment type="similarity">
    <text evidence="2">Belongs to the TonB family.</text>
</comment>
<accession>A0A6L8WB62</accession>
<evidence type="ECO:0000259" key="12">
    <source>
        <dbReference type="PROSITE" id="PS52015"/>
    </source>
</evidence>
<evidence type="ECO:0000256" key="2">
    <source>
        <dbReference type="ARBA" id="ARBA00006555"/>
    </source>
</evidence>
<feature type="region of interest" description="Disordered" evidence="10">
    <location>
        <begin position="168"/>
        <end position="190"/>
    </location>
</feature>
<feature type="compositionally biased region" description="Polar residues" evidence="10">
    <location>
        <begin position="170"/>
        <end position="183"/>
    </location>
</feature>
<dbReference type="GO" id="GO:0055085">
    <property type="term" value="P:transmembrane transport"/>
    <property type="evidence" value="ECO:0007669"/>
    <property type="project" value="InterPro"/>
</dbReference>
<evidence type="ECO:0000256" key="6">
    <source>
        <dbReference type="ARBA" id="ARBA00022692"/>
    </source>
</evidence>
<reference evidence="13 14" key="1">
    <citation type="submission" date="2019-12" db="EMBL/GenBank/DDBJ databases">
        <title>Snethiella sp. nov. sp. isolated from sea sand.</title>
        <authorList>
            <person name="Kim J."/>
            <person name="Jeong S.E."/>
            <person name="Jung H.S."/>
            <person name="Jeon C.O."/>
        </authorList>
    </citation>
    <scope>NUCLEOTIDE SEQUENCE [LARGE SCALE GENOMIC DNA]</scope>
    <source>
        <strain evidence="13 14">DP05</strain>
    </source>
</reference>
<dbReference type="SUPFAM" id="SSF74653">
    <property type="entry name" value="TolA/TonB C-terminal domain"/>
    <property type="match status" value="1"/>
</dbReference>
<evidence type="ECO:0000256" key="11">
    <source>
        <dbReference type="SAM" id="Phobius"/>
    </source>
</evidence>
<keyword evidence="5" id="KW-0997">Cell inner membrane</keyword>
<keyword evidence="4" id="KW-1003">Cell membrane</keyword>
<keyword evidence="8 11" id="KW-1133">Transmembrane helix</keyword>
<evidence type="ECO:0000313" key="14">
    <source>
        <dbReference type="Proteomes" id="UP000476030"/>
    </source>
</evidence>
<feature type="domain" description="TonB C-terminal" evidence="12">
    <location>
        <begin position="195"/>
        <end position="285"/>
    </location>
</feature>
<organism evidence="13 14">
    <name type="scientific">Sneathiella litorea</name>
    <dbReference type="NCBI Taxonomy" id="2606216"/>
    <lineage>
        <taxon>Bacteria</taxon>
        <taxon>Pseudomonadati</taxon>
        <taxon>Pseudomonadota</taxon>
        <taxon>Alphaproteobacteria</taxon>
        <taxon>Sneathiellales</taxon>
        <taxon>Sneathiellaceae</taxon>
        <taxon>Sneathiella</taxon>
    </lineage>
</organism>
<proteinExistence type="inferred from homology"/>
<dbReference type="PANTHER" id="PTHR33446:SF2">
    <property type="entry name" value="PROTEIN TONB"/>
    <property type="match status" value="1"/>
</dbReference>
<evidence type="ECO:0000313" key="13">
    <source>
        <dbReference type="EMBL" id="MZR32275.1"/>
    </source>
</evidence>
<evidence type="ECO:0000256" key="9">
    <source>
        <dbReference type="ARBA" id="ARBA00023136"/>
    </source>
</evidence>
<dbReference type="Proteomes" id="UP000476030">
    <property type="component" value="Unassembled WGS sequence"/>
</dbReference>
<evidence type="ECO:0000256" key="1">
    <source>
        <dbReference type="ARBA" id="ARBA00004383"/>
    </source>
</evidence>
<dbReference type="InterPro" id="IPR006260">
    <property type="entry name" value="TonB/TolA_C"/>
</dbReference>
<name>A0A6L8WB62_9PROT</name>
<evidence type="ECO:0000256" key="5">
    <source>
        <dbReference type="ARBA" id="ARBA00022519"/>
    </source>
</evidence>
<keyword evidence="3" id="KW-0813">Transport</keyword>